<evidence type="ECO:0000313" key="2">
    <source>
        <dbReference type="Proteomes" id="UP000586722"/>
    </source>
</evidence>
<dbReference type="EMBL" id="JAABLQ010000002">
    <property type="protein sequence ID" value="NBN79934.1"/>
    <property type="molecule type" value="Genomic_DNA"/>
</dbReference>
<dbReference type="GO" id="GO:0046914">
    <property type="term" value="F:transition metal ion binding"/>
    <property type="evidence" value="ECO:0007669"/>
    <property type="project" value="InterPro"/>
</dbReference>
<comment type="caution">
    <text evidence="1">The sequence shown here is derived from an EMBL/GenBank/DDBJ whole genome shotgun (WGS) entry which is preliminary data.</text>
</comment>
<dbReference type="GO" id="GO:0003824">
    <property type="term" value="F:catalytic activity"/>
    <property type="evidence" value="ECO:0007669"/>
    <property type="project" value="InterPro"/>
</dbReference>
<name>A0A7X5J9K9_9HYPH</name>
<dbReference type="Proteomes" id="UP000586722">
    <property type="component" value="Unassembled WGS sequence"/>
</dbReference>
<gene>
    <name evidence="1" type="ORF">GWI72_16775</name>
</gene>
<dbReference type="Gene3D" id="3.90.330.10">
    <property type="entry name" value="Nitrile hydratase alpha /Thiocyanate hydrolase gamma"/>
    <property type="match status" value="1"/>
</dbReference>
<evidence type="ECO:0000313" key="1">
    <source>
        <dbReference type="EMBL" id="NBN79934.1"/>
    </source>
</evidence>
<reference evidence="2" key="1">
    <citation type="submission" date="2020-01" db="EMBL/GenBank/DDBJ databases">
        <authorList>
            <person name="Fang Y."/>
            <person name="Sun R."/>
            <person name="Nie L."/>
            <person name="He J."/>
            <person name="Hao L."/>
            <person name="Wang L."/>
            <person name="Su S."/>
            <person name="Lv E."/>
            <person name="Zhang Z."/>
            <person name="Xie R."/>
            <person name="Liu H."/>
        </authorList>
    </citation>
    <scope>NUCLEOTIDE SEQUENCE [LARGE SCALE GENOMIC DNA]</scope>
    <source>
        <strain evidence="2">XCT-53</strain>
    </source>
</reference>
<accession>A0A7X5J9K9</accession>
<keyword evidence="2" id="KW-1185">Reference proteome</keyword>
<protein>
    <submittedName>
        <fullName evidence="1">NHLP leader peptide family natural product</fullName>
    </submittedName>
</protein>
<proteinExistence type="predicted"/>
<sequence length="102" mass="11613">MHQVRAHVEAAVLTRARQDGDFRALLMTEPHAALRELLGNDPIPGLRIRVIEEPAGEVVLVLPRPIEADELPDELLDYAAGGNAKDCWWKFNQWAYKQDWMP</sequence>
<dbReference type="AlphaFoldDB" id="A0A7X5J9K9"/>
<dbReference type="InterPro" id="IPR036648">
    <property type="entry name" value="CN_Hdrase_a/SCN_Hdrase_g_sf"/>
</dbReference>
<organism evidence="1 2">
    <name type="scientific">Pannonibacter tanglangensis</name>
    <dbReference type="NCBI Taxonomy" id="2750084"/>
    <lineage>
        <taxon>Bacteria</taxon>
        <taxon>Pseudomonadati</taxon>
        <taxon>Pseudomonadota</taxon>
        <taxon>Alphaproteobacteria</taxon>
        <taxon>Hyphomicrobiales</taxon>
        <taxon>Stappiaceae</taxon>
        <taxon>Pannonibacter</taxon>
    </lineage>
</organism>
<dbReference type="SUPFAM" id="SSF56209">
    <property type="entry name" value="Nitrile hydratase alpha chain"/>
    <property type="match status" value="1"/>
</dbReference>